<dbReference type="PROSITE" id="PS01129">
    <property type="entry name" value="PSI_RLU"/>
    <property type="match status" value="1"/>
</dbReference>
<dbReference type="CDD" id="cd02869">
    <property type="entry name" value="PseudoU_synth_RluA_like"/>
    <property type="match status" value="1"/>
</dbReference>
<dbReference type="EMBL" id="SLUI01000016">
    <property type="protein sequence ID" value="TCL34003.1"/>
    <property type="molecule type" value="Genomic_DNA"/>
</dbReference>
<keyword evidence="4" id="KW-0413">Isomerase</keyword>
<dbReference type="GO" id="GO:0009982">
    <property type="term" value="F:pseudouridine synthase activity"/>
    <property type="evidence" value="ECO:0007669"/>
    <property type="project" value="InterPro"/>
</dbReference>
<dbReference type="GO" id="GO:0003723">
    <property type="term" value="F:RNA binding"/>
    <property type="evidence" value="ECO:0007669"/>
    <property type="project" value="InterPro"/>
</dbReference>
<proteinExistence type="inferred from homology"/>
<organism evidence="6 7">
    <name type="scientific">Anaerospora hongkongensis</name>
    <dbReference type="NCBI Taxonomy" id="244830"/>
    <lineage>
        <taxon>Bacteria</taxon>
        <taxon>Bacillati</taxon>
        <taxon>Bacillota</taxon>
        <taxon>Negativicutes</taxon>
        <taxon>Selenomonadales</taxon>
        <taxon>Sporomusaceae</taxon>
        <taxon>Anaerospora</taxon>
    </lineage>
</organism>
<sequence>MLDLIVSDKLSTLPLKEFLRKSGLSLTLRRRIKHNGVITRNGTPISWNEPVFDQDQITVSWPLENKIEPMPMPLAIAYEDSALLVIDKPPDIMVHPTARQDSITIANGVLHHYRESGQSCDFHPVHRLDRQTSGLLLLAKNAYIHHLLSGQGIKHVQRTYQAIVTGQPLPAAGTINAPIGRKPGSIIERMISPCGQEAVTDYQLISGVSVASLMQISLRTGRTHQIRVHFSHIGHPLLGDDLYGGATELINRQALHAGKLAFNHPITNELLTIHSPLPADMRSVLTLLGMHDPFDNGL</sequence>
<dbReference type="Proteomes" id="UP000295063">
    <property type="component" value="Unassembled WGS sequence"/>
</dbReference>
<evidence type="ECO:0000256" key="1">
    <source>
        <dbReference type="ARBA" id="ARBA00000073"/>
    </source>
</evidence>
<accession>A0A4R1PTF0</accession>
<comment type="catalytic activity">
    <reaction evidence="1 4">
        <text>a uridine in RNA = a pseudouridine in RNA</text>
        <dbReference type="Rhea" id="RHEA:48348"/>
        <dbReference type="Rhea" id="RHEA-COMP:12068"/>
        <dbReference type="Rhea" id="RHEA-COMP:12069"/>
        <dbReference type="ChEBI" id="CHEBI:65314"/>
        <dbReference type="ChEBI" id="CHEBI:65315"/>
    </reaction>
</comment>
<name>A0A4R1PTF0_9FIRM</name>
<dbReference type="SUPFAM" id="SSF55120">
    <property type="entry name" value="Pseudouridine synthase"/>
    <property type="match status" value="1"/>
</dbReference>
<feature type="active site" evidence="3">
    <location>
        <position position="129"/>
    </location>
</feature>
<dbReference type="Pfam" id="PF00849">
    <property type="entry name" value="PseudoU_synth_2"/>
    <property type="match status" value="1"/>
</dbReference>
<dbReference type="OrthoDB" id="9807829at2"/>
<protein>
    <recommendedName>
        <fullName evidence="4">Pseudouridine synthase</fullName>
        <ecNumber evidence="4">5.4.99.-</ecNumber>
    </recommendedName>
</protein>
<comment type="function">
    <text evidence="4">Responsible for synthesis of pseudouridine from uracil.</text>
</comment>
<dbReference type="InterPro" id="IPR006224">
    <property type="entry name" value="PsdUridine_synth_RluA-like_CS"/>
</dbReference>
<dbReference type="EC" id="5.4.99.-" evidence="4"/>
<dbReference type="Gene3D" id="3.30.2350.10">
    <property type="entry name" value="Pseudouridine synthase"/>
    <property type="match status" value="1"/>
</dbReference>
<evidence type="ECO:0000256" key="4">
    <source>
        <dbReference type="RuleBase" id="RU362028"/>
    </source>
</evidence>
<dbReference type="AlphaFoldDB" id="A0A4R1PTF0"/>
<dbReference type="RefSeq" id="WP_132083033.1">
    <property type="nucleotide sequence ID" value="NZ_SLUI01000016.1"/>
</dbReference>
<gene>
    <name evidence="6" type="ORF">EV210_116106</name>
</gene>
<dbReference type="InterPro" id="IPR050188">
    <property type="entry name" value="RluA_PseudoU_synthase"/>
</dbReference>
<dbReference type="NCBIfam" id="TIGR00005">
    <property type="entry name" value="rluA_subfam"/>
    <property type="match status" value="1"/>
</dbReference>
<comment type="similarity">
    <text evidence="2 4">Belongs to the pseudouridine synthase RluA family.</text>
</comment>
<evidence type="ECO:0000256" key="2">
    <source>
        <dbReference type="ARBA" id="ARBA00010876"/>
    </source>
</evidence>
<dbReference type="InterPro" id="IPR020103">
    <property type="entry name" value="PsdUridine_synth_cat_dom_sf"/>
</dbReference>
<dbReference type="InterPro" id="IPR006145">
    <property type="entry name" value="PsdUridine_synth_RsuA/RluA"/>
</dbReference>
<evidence type="ECO:0000313" key="7">
    <source>
        <dbReference type="Proteomes" id="UP000295063"/>
    </source>
</evidence>
<evidence type="ECO:0000259" key="5">
    <source>
        <dbReference type="Pfam" id="PF00849"/>
    </source>
</evidence>
<evidence type="ECO:0000256" key="3">
    <source>
        <dbReference type="PIRSR" id="PIRSR606225-1"/>
    </source>
</evidence>
<comment type="caution">
    <text evidence="6">The sequence shown here is derived from an EMBL/GenBank/DDBJ whole genome shotgun (WGS) entry which is preliminary data.</text>
</comment>
<dbReference type="GO" id="GO:0000455">
    <property type="term" value="P:enzyme-directed rRNA pseudouridine synthesis"/>
    <property type="evidence" value="ECO:0007669"/>
    <property type="project" value="TreeGrafter"/>
</dbReference>
<keyword evidence="7" id="KW-1185">Reference proteome</keyword>
<reference evidence="6 7" key="1">
    <citation type="submission" date="2019-03" db="EMBL/GenBank/DDBJ databases">
        <title>Genomic Encyclopedia of Type Strains, Phase IV (KMG-IV): sequencing the most valuable type-strain genomes for metagenomic binning, comparative biology and taxonomic classification.</title>
        <authorList>
            <person name="Goeker M."/>
        </authorList>
    </citation>
    <scope>NUCLEOTIDE SEQUENCE [LARGE SCALE GENOMIC DNA]</scope>
    <source>
        <strain evidence="6 7">DSM 15969</strain>
    </source>
</reference>
<feature type="domain" description="Pseudouridine synthase RsuA/RluA-like" evidence="5">
    <location>
        <begin position="83"/>
        <end position="232"/>
    </location>
</feature>
<dbReference type="PANTHER" id="PTHR21600:SF35">
    <property type="entry name" value="PSEUDOURIDINE SYNTHASE"/>
    <property type="match status" value="1"/>
</dbReference>
<dbReference type="InterPro" id="IPR006225">
    <property type="entry name" value="PsdUridine_synth_RluC/D"/>
</dbReference>
<dbReference type="GO" id="GO:0140098">
    <property type="term" value="F:catalytic activity, acting on RNA"/>
    <property type="evidence" value="ECO:0007669"/>
    <property type="project" value="UniProtKB-ARBA"/>
</dbReference>
<dbReference type="PANTHER" id="PTHR21600">
    <property type="entry name" value="MITOCHONDRIAL RNA PSEUDOURIDINE SYNTHASE"/>
    <property type="match status" value="1"/>
</dbReference>
<evidence type="ECO:0000313" key="6">
    <source>
        <dbReference type="EMBL" id="TCL34003.1"/>
    </source>
</evidence>